<gene>
    <name evidence="2" type="ORF">I6J41_23495</name>
    <name evidence="1" type="ORF">I6J42_10515</name>
</gene>
<dbReference type="Proteomes" id="UP000598054">
    <property type="component" value="Chromosome"/>
</dbReference>
<dbReference type="EMBL" id="CP070249">
    <property type="protein sequence ID" value="QRV43352.1"/>
    <property type="molecule type" value="Genomic_DNA"/>
</dbReference>
<organism evidence="1 4">
    <name type="scientific">Streptomyces californicus</name>
    <dbReference type="NCBI Taxonomy" id="67351"/>
    <lineage>
        <taxon>Bacteria</taxon>
        <taxon>Bacillati</taxon>
        <taxon>Actinomycetota</taxon>
        <taxon>Actinomycetes</taxon>
        <taxon>Kitasatosporales</taxon>
        <taxon>Streptomycetaceae</taxon>
        <taxon>Streptomyces</taxon>
    </lineage>
</organism>
<accession>A0ABD7D1E8</accession>
<dbReference type="Proteomes" id="UP000623926">
    <property type="component" value="Chromosome"/>
</dbReference>
<evidence type="ECO:0000313" key="1">
    <source>
        <dbReference type="EMBL" id="QRV34456.1"/>
    </source>
</evidence>
<protein>
    <submittedName>
        <fullName evidence="1">Uncharacterized protein</fullName>
    </submittedName>
</protein>
<reference evidence="3 4" key="1">
    <citation type="submission" date="2021-02" db="EMBL/GenBank/DDBJ databases">
        <title>FDA dAtabase for Regulatory Grade micrObial Sequences (FDA-ARGOS): Supporting development and validation of Infectious Disease Dx tests.</title>
        <authorList>
            <person name="Sproer C."/>
            <person name="Gronow S."/>
            <person name="Severitt S."/>
            <person name="Schroder I."/>
            <person name="Tallon L."/>
            <person name="Sadzewicz L."/>
            <person name="Zhao X."/>
            <person name="Boylan J."/>
            <person name="Ott S."/>
            <person name="Bowen H."/>
            <person name="Vavikolanu K."/>
            <person name="Mehta A."/>
            <person name="Aluvathingal J."/>
            <person name="Nadendla S."/>
            <person name="Lowell S."/>
            <person name="Myers T."/>
            <person name="Yan Y."/>
            <person name="Sichtig H."/>
        </authorList>
    </citation>
    <scope>NUCLEOTIDE SEQUENCE [LARGE SCALE GENOMIC DNA]</scope>
    <source>
        <strain evidence="2 3">FDAARGOS_1211</strain>
        <strain evidence="1 4">FDAARGOS_1212</strain>
    </source>
</reference>
<name>A0ABD7D1E8_9ACTN</name>
<proteinExistence type="predicted"/>
<sequence>MNLENAGEDVPTEERRVEFRDLAAQSSYQELMSDLGYINRLLLDVRSEVLGAQNSRLAARNGA</sequence>
<dbReference type="AlphaFoldDB" id="A0ABD7D1E8"/>
<evidence type="ECO:0000313" key="3">
    <source>
        <dbReference type="Proteomes" id="UP000598054"/>
    </source>
</evidence>
<evidence type="ECO:0000313" key="4">
    <source>
        <dbReference type="Proteomes" id="UP000623926"/>
    </source>
</evidence>
<dbReference type="RefSeq" id="WP_030112205.1">
    <property type="nucleotide sequence ID" value="NZ_CP070242.1"/>
</dbReference>
<dbReference type="GeneID" id="63982540"/>
<dbReference type="EMBL" id="CP070245">
    <property type="protein sequence ID" value="QRV34456.1"/>
    <property type="molecule type" value="Genomic_DNA"/>
</dbReference>
<keyword evidence="3" id="KW-1185">Reference proteome</keyword>
<evidence type="ECO:0000313" key="2">
    <source>
        <dbReference type="EMBL" id="QRV43352.1"/>
    </source>
</evidence>